<evidence type="ECO:0000256" key="2">
    <source>
        <dbReference type="ARBA" id="ARBA00022450"/>
    </source>
</evidence>
<dbReference type="CDD" id="cd08956">
    <property type="entry name" value="KR_3_FAS_SDR_x"/>
    <property type="match status" value="2"/>
</dbReference>
<feature type="region of interest" description="C-terminal hotdog fold" evidence="8">
    <location>
        <begin position="2993"/>
        <end position="3133"/>
    </location>
</feature>
<dbReference type="SMART" id="SM00827">
    <property type="entry name" value="PKS_AT"/>
    <property type="match status" value="2"/>
</dbReference>
<dbReference type="PANTHER" id="PTHR43775">
    <property type="entry name" value="FATTY ACID SYNTHASE"/>
    <property type="match status" value="1"/>
</dbReference>
<dbReference type="RefSeq" id="WP_189894467.1">
    <property type="nucleotide sequence ID" value="NZ_BMVN01000060.1"/>
</dbReference>
<dbReference type="PROSITE" id="PS52004">
    <property type="entry name" value="KS3_2"/>
    <property type="match status" value="2"/>
</dbReference>
<dbReference type="InterPro" id="IPR020807">
    <property type="entry name" value="PKS_DH"/>
</dbReference>
<dbReference type="SMART" id="SM00826">
    <property type="entry name" value="PKS_DH"/>
    <property type="match status" value="2"/>
</dbReference>
<dbReference type="PANTHER" id="PTHR43775:SF51">
    <property type="entry name" value="INACTIVE PHENOLPHTHIOCEROL SYNTHESIS POLYKETIDE SYNTHASE TYPE I PKS1-RELATED"/>
    <property type="match status" value="1"/>
</dbReference>
<feature type="domain" description="Carrier" evidence="10">
    <location>
        <begin position="3586"/>
        <end position="3661"/>
    </location>
</feature>
<evidence type="ECO:0000259" key="10">
    <source>
        <dbReference type="PROSITE" id="PS50075"/>
    </source>
</evidence>
<dbReference type="InterPro" id="IPR020841">
    <property type="entry name" value="PKS_Beta-ketoAc_synthase_dom"/>
</dbReference>
<dbReference type="InterPro" id="IPR001227">
    <property type="entry name" value="Ac_transferase_dom_sf"/>
</dbReference>
<dbReference type="PROSITE" id="PS52019">
    <property type="entry name" value="PKS_MFAS_DH"/>
    <property type="match status" value="2"/>
</dbReference>
<dbReference type="Pfam" id="PF00109">
    <property type="entry name" value="ketoacyl-synt"/>
    <property type="match status" value="2"/>
</dbReference>
<protein>
    <recommendedName>
        <fullName evidence="15">Beta-ketoacyl synthase</fullName>
    </recommendedName>
</protein>
<evidence type="ECO:0000313" key="14">
    <source>
        <dbReference type="Proteomes" id="UP000653644"/>
    </source>
</evidence>
<dbReference type="Pfam" id="PF08659">
    <property type="entry name" value="KR"/>
    <property type="match status" value="2"/>
</dbReference>
<dbReference type="InterPro" id="IPR049552">
    <property type="entry name" value="PKS_DH_N"/>
</dbReference>
<dbReference type="InterPro" id="IPR006162">
    <property type="entry name" value="Ppantetheine_attach_site"/>
</dbReference>
<dbReference type="Pfam" id="PF16197">
    <property type="entry name" value="KAsynt_C_assoc"/>
    <property type="match status" value="2"/>
</dbReference>
<feature type="active site" description="Proton acceptor; for dehydratase activity" evidence="8">
    <location>
        <position position="1214"/>
    </location>
</feature>
<dbReference type="InterPro" id="IPR016039">
    <property type="entry name" value="Thiolase-like"/>
</dbReference>
<dbReference type="InterPro" id="IPR049900">
    <property type="entry name" value="PKS_mFAS_DH"/>
</dbReference>
<dbReference type="SUPFAM" id="SSF55048">
    <property type="entry name" value="Probable ACP-binding domain of malonyl-CoA ACP transacylase"/>
    <property type="match status" value="2"/>
</dbReference>
<feature type="domain" description="Carrier" evidence="10">
    <location>
        <begin position="24"/>
        <end position="102"/>
    </location>
</feature>
<dbReference type="SMART" id="SM00823">
    <property type="entry name" value="PKS_PP"/>
    <property type="match status" value="3"/>
</dbReference>
<dbReference type="InterPro" id="IPR036736">
    <property type="entry name" value="ACP-like_sf"/>
</dbReference>
<dbReference type="InterPro" id="IPR014043">
    <property type="entry name" value="Acyl_transferase_dom"/>
</dbReference>
<dbReference type="PROSITE" id="PS00606">
    <property type="entry name" value="KS3_1"/>
    <property type="match status" value="2"/>
</dbReference>
<feature type="domain" description="PKS/mFAS DH" evidence="12">
    <location>
        <begin position="2861"/>
        <end position="3133"/>
    </location>
</feature>
<keyword evidence="14" id="KW-1185">Reference proteome</keyword>
<dbReference type="SMART" id="SM00825">
    <property type="entry name" value="PKS_KS"/>
    <property type="match status" value="2"/>
</dbReference>
<feature type="compositionally biased region" description="Gly residues" evidence="9">
    <location>
        <begin position="653"/>
        <end position="662"/>
    </location>
</feature>
<evidence type="ECO:0000256" key="8">
    <source>
        <dbReference type="PROSITE-ProRule" id="PRU01363"/>
    </source>
</evidence>
<feature type="compositionally biased region" description="Gly residues" evidence="9">
    <location>
        <begin position="560"/>
        <end position="570"/>
    </location>
</feature>
<evidence type="ECO:0000256" key="6">
    <source>
        <dbReference type="ARBA" id="ARBA00023268"/>
    </source>
</evidence>
<dbReference type="PROSITE" id="PS00012">
    <property type="entry name" value="PHOSPHOPANTETHEINE"/>
    <property type="match status" value="2"/>
</dbReference>
<evidence type="ECO:0000313" key="13">
    <source>
        <dbReference type="EMBL" id="GHA67065.1"/>
    </source>
</evidence>
<evidence type="ECO:0000259" key="12">
    <source>
        <dbReference type="PROSITE" id="PS52019"/>
    </source>
</evidence>
<dbReference type="SMART" id="SM00822">
    <property type="entry name" value="PKS_KR"/>
    <property type="match status" value="2"/>
</dbReference>
<dbReference type="InterPro" id="IPR014030">
    <property type="entry name" value="Ketoacyl_synth_N"/>
</dbReference>
<dbReference type="InterPro" id="IPR018201">
    <property type="entry name" value="Ketoacyl_synth_AS"/>
</dbReference>
<comment type="caution">
    <text evidence="13">The sequence shown here is derived from an EMBL/GenBank/DDBJ whole genome shotgun (WGS) entry which is preliminary data.</text>
</comment>
<evidence type="ECO:0000256" key="3">
    <source>
        <dbReference type="ARBA" id="ARBA00022553"/>
    </source>
</evidence>
<dbReference type="InterPro" id="IPR013968">
    <property type="entry name" value="PKS_KR"/>
</dbReference>
<keyword evidence="2" id="KW-0596">Phosphopantetheine</keyword>
<dbReference type="InterPro" id="IPR049551">
    <property type="entry name" value="PKS_DH_C"/>
</dbReference>
<dbReference type="PROSITE" id="PS50075">
    <property type="entry name" value="CARRIER"/>
    <property type="match status" value="3"/>
</dbReference>
<accession>A0ABQ3DB60</accession>
<gene>
    <name evidence="13" type="ORF">GCM10010345_83470</name>
</gene>
<keyword evidence="7" id="KW-0012">Acyltransferase</keyword>
<evidence type="ECO:0000259" key="11">
    <source>
        <dbReference type="PROSITE" id="PS52004"/>
    </source>
</evidence>
<dbReference type="SUPFAM" id="SSF53901">
    <property type="entry name" value="Thiolase-like"/>
    <property type="match status" value="2"/>
</dbReference>
<feature type="domain" description="PKS/mFAS DH" evidence="12">
    <location>
        <begin position="1183"/>
        <end position="1453"/>
    </location>
</feature>
<dbReference type="InterPro" id="IPR009081">
    <property type="entry name" value="PP-bd_ACP"/>
</dbReference>
<proteinExistence type="predicted"/>
<sequence length="3739" mass="387243">MNGPGTDSALARRLATAVPSQHRRLVTELVRTAVTEAIEAARPGTVDTLDPAAPFAAQGLDSLAAVDLHRRLTERTGLDLPVGVAYDCPTVHDLVARLLAEVHGGADVPDEPAADGSADEPVAVVGIGCRFPGGISSPADLWRLLTEGGEVLSGFPRDRGWDLDALFDEDPEVPGSAYVRSGGFLDTATEFDADFFGISPREALGMDPQQRLVLETSWQALEDAGIDPTGLRGTPAGMFFGAEVQEYGPRLHDAPDGLDAYLLAGNANSVISGRVAYVLGAEGPAVTVDTACSASLVAVHLACRSLRQGESSLALAGGVAVMGGPGVFTAFSRQRGLAPDGRCKAFAAAADGTGFAEGVGVLVLERLSDARRNGHRVLALVRGSAVNQDGASNGLTAPNGTSQQRLIRRALADAGLTAADVDVVEAHGTGTRLGDPIEATALLATYGQGRPADAPLLLGSVKSNLGHTQAAAGAAGMIKTILAMRHGRVPATLHVDAPTPNVNWSSGAVELVTEERAWPHTGRARRAGVSSFGVSGTNAHVILEEPNPTDTGLPVRPEGADGGAVGGAVGGLPVRAGGVVGGADGGPRVSSESGDGGLPLRSGRAGAGLPVRSEGADGGASGGTAGASESADGGHSVRPEGAVGGLPVRSEGADGGASGGTAGASESADGGHSVRPEPAGSRLPVRSARADGGPSGRSESSGSHRSRRPESPAAGGPVHPDSAPGNADPGARLAPPPGTPLPFALSARGGAALRARAADLLALVDEADPLDLAHSLATTRAALDDRAVLVAADRDELRDVLKDLASGATPVTGRVDGELAFLFTGQGSQRIGMGRELAAAYPVFTDALDDVCAHFDLQLARPLTDVLFAGPGTPEAELLHRTEYAQPALFAVEVALHRLLESWGLTPDQLAGHSVGEIAAAHVAGVLTLQDATILVAARGRLMQRLPEGGAMVAVRAAEDEVAPLLTPRTGIAAVNGPASVVVSGDADDVERIAAELAARGHDTKRLRVSHAFHSPLMEPMLDGFRRVVNVLDFAEPRVPVVSTVTGGPVTTELCDPEYWVEHVRARVRFRDAVRALAEAGVRTFLEVGPDAVLTAMGPDCTDAPGTAFLPVLRRERPEAREAVGALAAAHARGVPVDWRRHFAGLGGHRIDLPPYPFQRRRFWLEQRAATDAAGLGQLPAGHPLLAAVVAVGAEGVVLTGRLSTRTQPWLADHVIGGRVLFPGTAFVELALRAGEHVGAHTLEELTLGAPLVLRADEDVAVQVAVGEPDEAGRRPVTVHTRADEAAPWTQHAAGVLTTAAPAATADLTVWPPRDARPLDTAGVYADLADQGYGYGPAFQGLRAAWRHGDDVYAEVALPEEAATDAPRFGLHPALLDAALHAADLDAPPRPEVLVPFAWSGVTLHATGAPALRVKITRAGGDTIALRLADATGAPVADIEALTSRPVPDGDVLYAVRWSPYPRPATTAPPPRTAVLTDSVDALLDGPAPDAVVHRVPGPADADATAARAHVHHVLRLLRTWQTDERLAGTRLVVVTPPGSPAHAAVRGLVRSAQAENPGRYVLVEHEELPGEADLRQVLATGEAELSLAEGGFDVPRLTVLPSGDEPTADWGTVLVTGGTGGLGALLAMHLVRTHGVRRLVLAGRRGTAPGLHAELTALGAEVTVAACDVGDREALRRLLAEHPVDSVVHAAGTVRDGVVDTLTDAMVDEVFHAKALGAWHLDELTRDRDLAHFVLFSSLAAVLDGPGQGNYAAANAYLDALAAHRAALGLPATALAWGLWDTDSGMGAALDEAARERIAAYGIPGLSAARCLELFDAAVRSRAPHLVPVEIDAAAVRRRTDGIPPLLTGLVRPATRRAAASAPPATATDGRLAALPAADRDRALLDLVRTEVAAVLRHDGPSAIDPGRAFTDLGFDSLAAVELRNRLNAATGLRLPATLVFDHPTSRALAEHIRDTLFGTGPQRTPAVATRTAPDDDPIAIVGMSCRYPGGVRSPEDLWRLVADGVDAVGAFPADRGWDTEALYDPEPGTPGRTYTREGAFLYDAAEFDAGFFGIGPREATAMDPQQRLLLEVSWEALERSAIDPHRLRGSRTGVFAGVMYHDYGTWLAEVPEDLAAYLGNGSLGSVVSGRVAYALGLEGPAVTVDTACSSSLVTLHLAAQALRQGECDLALVGGVTVMSTPDTFIDFARQRGLAADGRCKSFAAAADGTGWGEGAGVLVVERLSDALRNGHRVLALVRGSAVNSDGASNGLTAPNGPSQQRVIRAALAAAGLGPVDVDAVEAHGTGTTLGDPIEAQALLATYGQGRAEPLWLGSVKSNMGHTQAAAGVAGVIKMVMAMRNGVLPKTLHVDAPSPQVDWDAGAVRLLTERRPWPAPDRPRRAGVSSFGISGTNAHVILEEFARPEPAEPDPATAPPVLALPVSARSPEALRGQARRLRELTGTTAADLGLALATTRGTHSHRAVLLAGDGDRAAAALDALAHGTEAPGLLVTGSATDGTLAYLFSGQGAQRPGMGRDWYDAFPVYAEHFDRAAALFDKHLERPLAEVVFGDDPGTLEQTAYTQAALFTTQVALYRLLESFGLRPDWLAGHSVGEFAAAHVAGVWSLPDAVTAVAARGRLMQALPEGGAMIAVQATEEEVAALLDGRCGIAAVNGPRAVVVSGDEDAVTEVAAHFTTTRRLRVSHAFHSPRMEPMLAAFREVMTGIEAAEPAVPIVSTLTGAPAGAAELGSADYWVRHVRQTVRFADAVTALAARGADTFLELGAVPVLTALGPDCLPDAEDTAFVPSGRKDTDPVPGLLAALAAVHTRGFDVDWAALYASYEGRRVELPTYAFEHRRYWLPTPAVAAGDAAGHGLAAAGHPLVSARLDLPGDAGILLTGRISTATHPVLAEHAVLGTVLVPGAALVDLALHAGRLTGRPAVEELTLQAPLVLDADTAVHLQVATGPDGTVEIHSRPENAPADAGWTRHATGTLTSSATAPPPVPGAWPPPGATPLDVTGLYPRLHAEGYDYGPVFRGVKAAWRHGDCLLAEVHLPDSARQDAARHTLHPALLDSALHVTAFADGEPDESTDGIALPFAWTGVAPHGPGGLTARVRVTPGTDGTRIDLADGEGRPLATVASYVTRPVTADRLTQRQRHLYAVTDEPLPEAAGRPDRRTWAVLGDDDLGLGVPVHAGLDALGASVPDVVILPVTAPRADGERLPDAVRAVLGRTLQTLRAWTADDRYSGSVLVVLTGGGLADAAVHGLVRAAQAEDPGRVLLVGRTGPDGPVPDRAALAALLDSGEPEVRWRDGRAHAPRLVRADDSPAPERPWGTVLVTGGTGGLGALVARHLAARHGVTRLVLTSRRGPGSPGAAALRADLAKRGADAEIVACDVSDRAALAALLTAHPVDSVVHTAGVLDDGLVASLTPERLDTVLRPKADAAWHLHDLTQDRELSRFVLFSSAAGTLDASGQGNYAAANVFLDALAAHRAGLGLPATSLAWGLWSGGGMGAALDHTGVQRIERSGIGALDPDEGLELFDAAVATGSPALVPVRLDTAALRRRGDDVPAVLRTLAGARARTAGDDRARTLGERLAGLPAADHEHTVLEAVRTEVAAVLGHAGPAAVEPRRAFTELGFDSLAAVELRNRLNAVCGLRLPSTLIFDYATPAALAGHLLQRLLPDTADPEPPAAAHGDDELRALISRIPVARIREAGLLDSLLQLSEPSPAPAPADRALDIKSMAVADLVRAALDRSGTH</sequence>
<dbReference type="InterPro" id="IPR014031">
    <property type="entry name" value="Ketoacyl_synth_C"/>
</dbReference>
<dbReference type="Gene3D" id="3.40.366.10">
    <property type="entry name" value="Malonyl-Coenzyme A Acyl Carrier Protein, domain 2"/>
    <property type="match status" value="2"/>
</dbReference>
<dbReference type="InterPro" id="IPR057326">
    <property type="entry name" value="KR_dom"/>
</dbReference>
<dbReference type="Pfam" id="PF02801">
    <property type="entry name" value="Ketoacyl-synt_C"/>
    <property type="match status" value="2"/>
</dbReference>
<dbReference type="InterPro" id="IPR016035">
    <property type="entry name" value="Acyl_Trfase/lysoPLipase"/>
</dbReference>
<dbReference type="CDD" id="cd00833">
    <property type="entry name" value="PKS"/>
    <property type="match status" value="2"/>
</dbReference>
<dbReference type="Gene3D" id="3.40.47.10">
    <property type="match status" value="2"/>
</dbReference>
<feature type="active site" description="Proton acceptor; for dehydratase activity" evidence="8">
    <location>
        <position position="2893"/>
    </location>
</feature>
<keyword evidence="5" id="KW-0045">Antibiotic biosynthesis</keyword>
<feature type="region of interest" description="C-terminal hotdog fold" evidence="8">
    <location>
        <begin position="1316"/>
        <end position="1453"/>
    </location>
</feature>
<feature type="region of interest" description="N-terminal hotdog fold" evidence="8">
    <location>
        <begin position="1183"/>
        <end position="1304"/>
    </location>
</feature>
<feature type="region of interest" description="Disordered" evidence="9">
    <location>
        <begin position="543"/>
        <end position="742"/>
    </location>
</feature>
<keyword evidence="6" id="KW-0511">Multifunctional enzyme</keyword>
<feature type="domain" description="Carrier" evidence="10">
    <location>
        <begin position="1883"/>
        <end position="1958"/>
    </location>
</feature>
<feature type="domain" description="Ketosynthase family 3 (KS3)" evidence="11">
    <location>
        <begin position="1977"/>
        <end position="2401"/>
    </location>
</feature>
<evidence type="ECO:0000256" key="4">
    <source>
        <dbReference type="ARBA" id="ARBA00022679"/>
    </source>
</evidence>
<dbReference type="InterPro" id="IPR042104">
    <property type="entry name" value="PKS_dehydratase_sf"/>
</dbReference>
<keyword evidence="4" id="KW-0808">Transferase</keyword>
<dbReference type="Pfam" id="PF00698">
    <property type="entry name" value="Acyl_transf_1"/>
    <property type="match status" value="2"/>
</dbReference>
<dbReference type="Pfam" id="PF00550">
    <property type="entry name" value="PP-binding"/>
    <property type="match status" value="3"/>
</dbReference>
<feature type="active site" description="Proton donor; for dehydratase activity" evidence="8">
    <location>
        <position position="3054"/>
    </location>
</feature>
<dbReference type="InterPro" id="IPR050091">
    <property type="entry name" value="PKS_NRPS_Biosynth_Enz"/>
</dbReference>
<comment type="pathway">
    <text evidence="1">Antibiotic biosynthesis.</text>
</comment>
<dbReference type="SUPFAM" id="SSF47336">
    <property type="entry name" value="ACP-like"/>
    <property type="match status" value="3"/>
</dbReference>
<feature type="active site" description="Proton donor; for dehydratase activity" evidence="8">
    <location>
        <position position="1377"/>
    </location>
</feature>
<dbReference type="SUPFAM" id="SSF52151">
    <property type="entry name" value="FabD/lysophospholipase-like"/>
    <property type="match status" value="2"/>
</dbReference>
<name>A0ABQ3DB60_9ACTN</name>
<feature type="region of interest" description="N-terminal hotdog fold" evidence="8">
    <location>
        <begin position="2861"/>
        <end position="2981"/>
    </location>
</feature>
<dbReference type="Gene3D" id="1.10.1200.10">
    <property type="entry name" value="ACP-like"/>
    <property type="match status" value="3"/>
</dbReference>
<dbReference type="Gene3D" id="3.30.70.3290">
    <property type="match status" value="2"/>
</dbReference>
<dbReference type="EMBL" id="BMVN01000060">
    <property type="protein sequence ID" value="GHA67065.1"/>
    <property type="molecule type" value="Genomic_DNA"/>
</dbReference>
<feature type="domain" description="Ketosynthase family 3 (KS3)" evidence="11">
    <location>
        <begin position="119"/>
        <end position="545"/>
    </location>
</feature>
<dbReference type="InterPro" id="IPR032821">
    <property type="entry name" value="PKS_assoc"/>
</dbReference>
<evidence type="ECO:0000256" key="7">
    <source>
        <dbReference type="ARBA" id="ARBA00023315"/>
    </source>
</evidence>
<dbReference type="SUPFAM" id="SSF51735">
    <property type="entry name" value="NAD(P)-binding Rossmann-fold domains"/>
    <property type="match status" value="4"/>
</dbReference>
<evidence type="ECO:0008006" key="15">
    <source>
        <dbReference type="Google" id="ProtNLM"/>
    </source>
</evidence>
<evidence type="ECO:0000256" key="5">
    <source>
        <dbReference type="ARBA" id="ARBA00023194"/>
    </source>
</evidence>
<dbReference type="InterPro" id="IPR036291">
    <property type="entry name" value="NAD(P)-bd_dom_sf"/>
</dbReference>
<feature type="compositionally biased region" description="Gly residues" evidence="9">
    <location>
        <begin position="616"/>
        <end position="625"/>
    </location>
</feature>
<dbReference type="Pfam" id="PF21089">
    <property type="entry name" value="PKS_DH_N"/>
    <property type="match status" value="2"/>
</dbReference>
<reference evidence="14" key="1">
    <citation type="journal article" date="2019" name="Int. J. Syst. Evol. Microbiol.">
        <title>The Global Catalogue of Microorganisms (GCM) 10K type strain sequencing project: providing services to taxonomists for standard genome sequencing and annotation.</title>
        <authorList>
            <consortium name="The Broad Institute Genomics Platform"/>
            <consortium name="The Broad Institute Genome Sequencing Center for Infectious Disease"/>
            <person name="Wu L."/>
            <person name="Ma J."/>
        </authorList>
    </citation>
    <scope>NUCLEOTIDE SEQUENCE [LARGE SCALE GENOMIC DNA]</scope>
    <source>
        <strain evidence="14">JCM 4733</strain>
    </source>
</reference>
<dbReference type="Gene3D" id="3.40.50.720">
    <property type="entry name" value="NAD(P)-binding Rossmann-like Domain"/>
    <property type="match status" value="2"/>
</dbReference>
<dbReference type="Gene3D" id="3.10.129.110">
    <property type="entry name" value="Polyketide synthase dehydratase"/>
    <property type="match status" value="2"/>
</dbReference>
<dbReference type="InterPro" id="IPR020806">
    <property type="entry name" value="PKS_PP-bd"/>
</dbReference>
<dbReference type="InterPro" id="IPR016036">
    <property type="entry name" value="Malonyl_transacylase_ACP-bd"/>
</dbReference>
<evidence type="ECO:0000256" key="9">
    <source>
        <dbReference type="SAM" id="MobiDB-lite"/>
    </source>
</evidence>
<evidence type="ECO:0000256" key="1">
    <source>
        <dbReference type="ARBA" id="ARBA00004792"/>
    </source>
</evidence>
<keyword evidence="3" id="KW-0597">Phosphoprotein</keyword>
<dbReference type="Pfam" id="PF14765">
    <property type="entry name" value="PS-DH"/>
    <property type="match status" value="2"/>
</dbReference>
<dbReference type="Proteomes" id="UP000653644">
    <property type="component" value="Unassembled WGS sequence"/>
</dbReference>
<organism evidence="13 14">
    <name type="scientific">Streptomyces canarius</name>
    <dbReference type="NCBI Taxonomy" id="285453"/>
    <lineage>
        <taxon>Bacteria</taxon>
        <taxon>Bacillati</taxon>
        <taxon>Actinomycetota</taxon>
        <taxon>Actinomycetes</taxon>
        <taxon>Kitasatosporales</taxon>
        <taxon>Streptomycetaceae</taxon>
        <taxon>Streptomyces</taxon>
    </lineage>
</organism>
<dbReference type="SMART" id="SM01294">
    <property type="entry name" value="PKS_PP_betabranch"/>
    <property type="match status" value="2"/>
</dbReference>